<dbReference type="Pfam" id="PF01569">
    <property type="entry name" value="PAP2"/>
    <property type="match status" value="1"/>
</dbReference>
<sequence>MRDNLTAGIVATTTGSIQQATKELRPTGKCCGWPSAHTSRAFATAHIAKRNYDKSGLTTLTKDMLIYSTFLTAYATGWARVEAGEHYPSQVFIGAAYGNFLSSVLYDSTESLDILPMISIEPDFMMIGVHYEF</sequence>
<evidence type="ECO:0000313" key="3">
    <source>
        <dbReference type="Proteomes" id="UP000290287"/>
    </source>
</evidence>
<dbReference type="AlphaFoldDB" id="A0A4Q0YSV4"/>
<evidence type="ECO:0000259" key="1">
    <source>
        <dbReference type="Pfam" id="PF01569"/>
    </source>
</evidence>
<feature type="domain" description="Phosphatidic acid phosphatase type 2/haloperoxidase" evidence="1">
    <location>
        <begin position="27"/>
        <end position="106"/>
    </location>
</feature>
<dbReference type="InterPro" id="IPR036938">
    <property type="entry name" value="PAP2/HPO_sf"/>
</dbReference>
<dbReference type="Proteomes" id="UP000290287">
    <property type="component" value="Unassembled WGS sequence"/>
</dbReference>
<comment type="caution">
    <text evidence="2">The sequence shown here is derived from an EMBL/GenBank/DDBJ whole genome shotgun (WGS) entry which is preliminary data.</text>
</comment>
<dbReference type="EMBL" id="PEIB01000003">
    <property type="protein sequence ID" value="RXJ74337.1"/>
    <property type="molecule type" value="Genomic_DNA"/>
</dbReference>
<gene>
    <name evidence="2" type="ORF">CS022_04610</name>
</gene>
<dbReference type="InterPro" id="IPR000326">
    <property type="entry name" value="PAP2/HPO"/>
</dbReference>
<organism evidence="2 3">
    <name type="scientific">Veronia nyctiphanis</name>
    <dbReference type="NCBI Taxonomy" id="1278244"/>
    <lineage>
        <taxon>Bacteria</taxon>
        <taxon>Pseudomonadati</taxon>
        <taxon>Pseudomonadota</taxon>
        <taxon>Gammaproteobacteria</taxon>
        <taxon>Vibrionales</taxon>
        <taxon>Vibrionaceae</taxon>
        <taxon>Veronia</taxon>
    </lineage>
</organism>
<protein>
    <recommendedName>
        <fullName evidence="1">Phosphatidic acid phosphatase type 2/haloperoxidase domain-containing protein</fullName>
    </recommendedName>
</protein>
<accession>A0A4Q0YSV4</accession>
<evidence type="ECO:0000313" key="2">
    <source>
        <dbReference type="EMBL" id="RXJ74337.1"/>
    </source>
</evidence>
<name>A0A4Q0YSV4_9GAMM</name>
<dbReference type="Gene3D" id="1.20.144.10">
    <property type="entry name" value="Phosphatidic acid phosphatase type 2/haloperoxidase"/>
    <property type="match status" value="1"/>
</dbReference>
<dbReference type="SUPFAM" id="SSF48317">
    <property type="entry name" value="Acid phosphatase/Vanadium-dependent haloperoxidase"/>
    <property type="match status" value="1"/>
</dbReference>
<proteinExistence type="predicted"/>
<reference evidence="2 3" key="1">
    <citation type="submission" date="2017-10" db="EMBL/GenBank/DDBJ databases">
        <title>Nyctiphanis sp. nov., isolated from the stomach of the euphausiid Nyctiphanes simplex (Hansen, 1911) in the Gulf of California.</title>
        <authorList>
            <person name="Gomez-Gil B."/>
            <person name="Aguilar-Mendez M."/>
            <person name="Lopez-Cortes A."/>
            <person name="Gomez-Gutierrez J."/>
            <person name="Roque A."/>
            <person name="Lang E."/>
            <person name="Gonzalez-Castillo A."/>
        </authorList>
    </citation>
    <scope>NUCLEOTIDE SEQUENCE [LARGE SCALE GENOMIC DNA]</scope>
    <source>
        <strain evidence="2 3">CAIM 600</strain>
    </source>
</reference>
<keyword evidence="3" id="KW-1185">Reference proteome</keyword>